<evidence type="ECO:0000256" key="2">
    <source>
        <dbReference type="ARBA" id="ARBA00009864"/>
    </source>
</evidence>
<evidence type="ECO:0000256" key="7">
    <source>
        <dbReference type="SAM" id="MobiDB-lite"/>
    </source>
</evidence>
<comment type="subcellular location">
    <subcellularLocation>
        <location evidence="1">Mitochondrion</location>
    </subcellularLocation>
</comment>
<evidence type="ECO:0000313" key="10">
    <source>
        <dbReference type="Proteomes" id="UP001562425"/>
    </source>
</evidence>
<reference evidence="9 10" key="1">
    <citation type="submission" date="2024-05" db="EMBL/GenBank/DDBJ databases">
        <title>Culex pipiens pipiens assembly and annotation.</title>
        <authorList>
            <person name="Alout H."/>
            <person name="Durand T."/>
        </authorList>
    </citation>
    <scope>NUCLEOTIDE SEQUENCE [LARGE SCALE GENOMIC DNA]</scope>
    <source>
        <strain evidence="9">HA-2024</strain>
        <tissue evidence="9">Whole body</tissue>
    </source>
</reference>
<gene>
    <name evidence="9" type="ORF">pipiens_006157</name>
</gene>
<accession>A0ABD1DRC6</accession>
<organism evidence="9 10">
    <name type="scientific">Culex pipiens pipiens</name>
    <name type="common">Northern house mosquito</name>
    <dbReference type="NCBI Taxonomy" id="38569"/>
    <lineage>
        <taxon>Eukaryota</taxon>
        <taxon>Metazoa</taxon>
        <taxon>Ecdysozoa</taxon>
        <taxon>Arthropoda</taxon>
        <taxon>Hexapoda</taxon>
        <taxon>Insecta</taxon>
        <taxon>Pterygota</taxon>
        <taxon>Neoptera</taxon>
        <taxon>Endopterygota</taxon>
        <taxon>Diptera</taxon>
        <taxon>Nematocera</taxon>
        <taxon>Culicoidea</taxon>
        <taxon>Culicidae</taxon>
        <taxon>Culicinae</taxon>
        <taxon>Culicini</taxon>
        <taxon>Culex</taxon>
        <taxon>Culex</taxon>
    </lineage>
</organism>
<dbReference type="Pfam" id="PF10484">
    <property type="entry name" value="MRP-S23"/>
    <property type="match status" value="1"/>
</dbReference>
<feature type="region of interest" description="Disordered" evidence="7">
    <location>
        <begin position="263"/>
        <end position="287"/>
    </location>
</feature>
<evidence type="ECO:0000256" key="4">
    <source>
        <dbReference type="ARBA" id="ARBA00023128"/>
    </source>
</evidence>
<comment type="similarity">
    <text evidence="2">Belongs to the mitochondrion-specific ribosomal protein mS23 family.</text>
</comment>
<keyword evidence="3" id="KW-0689">Ribosomal protein</keyword>
<dbReference type="AlphaFoldDB" id="A0ABD1DRC6"/>
<feature type="domain" description="Small ribosomal subunit protein mS23 conserved" evidence="8">
    <location>
        <begin position="2"/>
        <end position="124"/>
    </location>
</feature>
<dbReference type="EMBL" id="JBEHCU010003218">
    <property type="protein sequence ID" value="KAL1402294.1"/>
    <property type="molecule type" value="Genomic_DNA"/>
</dbReference>
<comment type="caution">
    <text evidence="9">The sequence shown here is derived from an EMBL/GenBank/DDBJ whole genome shotgun (WGS) entry which is preliminary data.</text>
</comment>
<protein>
    <recommendedName>
        <fullName evidence="6">Small ribosomal subunit protein mS23</fullName>
    </recommendedName>
</protein>
<dbReference type="PANTHER" id="PTHR15925:SF2">
    <property type="entry name" value="SMALL RIBOSOMAL SUBUNIT PROTEIN MS23"/>
    <property type="match status" value="1"/>
</dbReference>
<evidence type="ECO:0000256" key="6">
    <source>
        <dbReference type="ARBA" id="ARBA00035137"/>
    </source>
</evidence>
<evidence type="ECO:0000256" key="3">
    <source>
        <dbReference type="ARBA" id="ARBA00022980"/>
    </source>
</evidence>
<evidence type="ECO:0000256" key="1">
    <source>
        <dbReference type="ARBA" id="ARBA00004173"/>
    </source>
</evidence>
<name>A0ABD1DRC6_CULPP</name>
<evidence type="ECO:0000256" key="5">
    <source>
        <dbReference type="ARBA" id="ARBA00023274"/>
    </source>
</evidence>
<evidence type="ECO:0000313" key="9">
    <source>
        <dbReference type="EMBL" id="KAL1402294.1"/>
    </source>
</evidence>
<dbReference type="InterPro" id="IPR023611">
    <property type="entry name" value="mS23_dom_met"/>
</dbReference>
<keyword evidence="10" id="KW-1185">Reference proteome</keyword>
<feature type="region of interest" description="Disordered" evidence="7">
    <location>
        <begin position="137"/>
        <end position="199"/>
    </location>
</feature>
<dbReference type="InterPro" id="IPR019520">
    <property type="entry name" value="Ribosomal_mS23_met"/>
</dbReference>
<keyword evidence="5" id="KW-0687">Ribonucleoprotein</keyword>
<keyword evidence="4" id="KW-0496">Mitochondrion</keyword>
<dbReference type="InterPro" id="IPR059242">
    <property type="entry name" value="mS23_dom"/>
</dbReference>
<proteinExistence type="inferred from homology"/>
<sequence length="287" mass="32399">MAHSRLEKIGTIVTRTQGLLRSGAMKWDDRPLWYDVVTAFPPKEEPRYDRPAPNVAVRPIFYVEDKVRARFQSSNRTQYIINMLDLRNKTPTQHFIEIHQKLAGQGALDSERVFETAQELLEQKLGELRQEKSAAINVLPAPQQPEAKGKTGGKGKVTERESRWKALGAAENEESTTSPNDYGPEVQDTDRRVTPLDDCDGVDHRRQRLWWPPPGDRYQLNGCLNQDGVPEVKQTAANGFQKDSPGLQYRPVYLVRLLSRPCSTKGKHASNDNVSVPEAEISTTTPE</sequence>
<dbReference type="CDD" id="cd23701">
    <property type="entry name" value="At1g26750"/>
    <property type="match status" value="1"/>
</dbReference>
<evidence type="ECO:0000259" key="8">
    <source>
        <dbReference type="Pfam" id="PF10484"/>
    </source>
</evidence>
<dbReference type="Proteomes" id="UP001562425">
    <property type="component" value="Unassembled WGS sequence"/>
</dbReference>
<dbReference type="PANTHER" id="PTHR15925">
    <property type="entry name" value="MITOCHONDRIAL RIBOSOMAL PROTEIN S23"/>
    <property type="match status" value="1"/>
</dbReference>